<dbReference type="Gene3D" id="1.10.10.10">
    <property type="entry name" value="Winged helix-like DNA-binding domain superfamily/Winged helix DNA-binding domain"/>
    <property type="match status" value="1"/>
</dbReference>
<feature type="DNA-binding region" description="OmpR/PhoB-type" evidence="9">
    <location>
        <begin position="126"/>
        <end position="225"/>
    </location>
</feature>
<organism evidence="12 13">
    <name type="scientific">Clostridium innocuum</name>
    <dbReference type="NCBI Taxonomy" id="1522"/>
    <lineage>
        <taxon>Bacteria</taxon>
        <taxon>Bacillati</taxon>
        <taxon>Bacillota</taxon>
        <taxon>Clostridia</taxon>
        <taxon>Eubacteriales</taxon>
        <taxon>Clostridiaceae</taxon>
        <taxon>Clostridium</taxon>
    </lineage>
</organism>
<dbReference type="SUPFAM" id="SSF52172">
    <property type="entry name" value="CheY-like"/>
    <property type="match status" value="1"/>
</dbReference>
<comment type="caution">
    <text evidence="12">The sequence shown here is derived from an EMBL/GenBank/DDBJ whole genome shotgun (WGS) entry which is preliminary data.</text>
</comment>
<gene>
    <name evidence="12" type="ORF">CIAN88_19005</name>
</gene>
<dbReference type="SMART" id="SM00448">
    <property type="entry name" value="REC"/>
    <property type="match status" value="1"/>
</dbReference>
<keyword evidence="6" id="KW-0804">Transcription</keyword>
<evidence type="ECO:0000313" key="13">
    <source>
        <dbReference type="Proteomes" id="UP000030008"/>
    </source>
</evidence>
<dbReference type="AlphaFoldDB" id="A0A099I487"/>
<evidence type="ECO:0000256" key="9">
    <source>
        <dbReference type="PROSITE-ProRule" id="PRU01091"/>
    </source>
</evidence>
<dbReference type="InterPro" id="IPR001789">
    <property type="entry name" value="Sig_transdc_resp-reg_receiver"/>
</dbReference>
<keyword evidence="4" id="KW-0805">Transcription regulation</keyword>
<evidence type="ECO:0000259" key="11">
    <source>
        <dbReference type="PROSITE" id="PS51755"/>
    </source>
</evidence>
<dbReference type="Pfam" id="PF00072">
    <property type="entry name" value="Response_reg"/>
    <property type="match status" value="1"/>
</dbReference>
<dbReference type="Pfam" id="PF00486">
    <property type="entry name" value="Trans_reg_C"/>
    <property type="match status" value="1"/>
</dbReference>
<dbReference type="InterPro" id="IPR036388">
    <property type="entry name" value="WH-like_DNA-bd_sf"/>
</dbReference>
<dbReference type="GO" id="GO:0006355">
    <property type="term" value="P:regulation of DNA-templated transcription"/>
    <property type="evidence" value="ECO:0007669"/>
    <property type="project" value="InterPro"/>
</dbReference>
<comment type="function">
    <text evidence="7">May play the central regulatory role in sporulation. It may be an element of the effector pathway responsible for the activation of sporulation genes in response to nutritional stress. Spo0A may act in concert with spo0H (a sigma factor) to control the expression of some genes that are critical to the sporulation process.</text>
</comment>
<evidence type="ECO:0000256" key="1">
    <source>
        <dbReference type="ARBA" id="ARBA00018672"/>
    </source>
</evidence>
<evidence type="ECO:0000256" key="7">
    <source>
        <dbReference type="ARBA" id="ARBA00024867"/>
    </source>
</evidence>
<dbReference type="Proteomes" id="UP000030008">
    <property type="component" value="Unassembled WGS sequence"/>
</dbReference>
<feature type="modified residue" description="4-aspartylphosphate" evidence="8">
    <location>
        <position position="52"/>
    </location>
</feature>
<reference evidence="12 13" key="1">
    <citation type="submission" date="2014-08" db="EMBL/GenBank/DDBJ databases">
        <title>Clostridium innocuum, an unnegligible vancomycin-resistant pathogen causing extra-intestinal infections.</title>
        <authorList>
            <person name="Feng Y."/>
            <person name="Chiu C.-H."/>
        </authorList>
    </citation>
    <scope>NUCLEOTIDE SEQUENCE [LARGE SCALE GENOMIC DNA]</scope>
    <source>
        <strain evidence="12 13">AN88</strain>
    </source>
</reference>
<dbReference type="RefSeq" id="WP_044907442.1">
    <property type="nucleotide sequence ID" value="NZ_JAQCQO010000049.1"/>
</dbReference>
<evidence type="ECO:0000313" key="12">
    <source>
        <dbReference type="EMBL" id="KGJ51703.1"/>
    </source>
</evidence>
<dbReference type="GO" id="GO:0005829">
    <property type="term" value="C:cytosol"/>
    <property type="evidence" value="ECO:0007669"/>
    <property type="project" value="TreeGrafter"/>
</dbReference>
<evidence type="ECO:0000256" key="6">
    <source>
        <dbReference type="ARBA" id="ARBA00023163"/>
    </source>
</evidence>
<dbReference type="InterPro" id="IPR011006">
    <property type="entry name" value="CheY-like_superfamily"/>
</dbReference>
<dbReference type="PROSITE" id="PS50110">
    <property type="entry name" value="RESPONSE_REGULATORY"/>
    <property type="match status" value="1"/>
</dbReference>
<dbReference type="Gene3D" id="3.40.50.2300">
    <property type="match status" value="1"/>
</dbReference>
<dbReference type="CDD" id="cd00383">
    <property type="entry name" value="trans_reg_C"/>
    <property type="match status" value="1"/>
</dbReference>
<dbReference type="InterPro" id="IPR001867">
    <property type="entry name" value="OmpR/PhoB-type_DNA-bd"/>
</dbReference>
<dbReference type="PROSITE" id="PS51755">
    <property type="entry name" value="OMPR_PHOB"/>
    <property type="match status" value="1"/>
</dbReference>
<dbReference type="GO" id="GO:0000156">
    <property type="term" value="F:phosphorelay response regulator activity"/>
    <property type="evidence" value="ECO:0007669"/>
    <property type="project" value="TreeGrafter"/>
</dbReference>
<keyword evidence="5 9" id="KW-0238">DNA-binding</keyword>
<evidence type="ECO:0000256" key="5">
    <source>
        <dbReference type="ARBA" id="ARBA00023125"/>
    </source>
</evidence>
<evidence type="ECO:0000256" key="4">
    <source>
        <dbReference type="ARBA" id="ARBA00023015"/>
    </source>
</evidence>
<keyword evidence="3" id="KW-0902">Two-component regulatory system</keyword>
<keyword evidence="2 8" id="KW-0597">Phosphoprotein</keyword>
<accession>A0A099I487</accession>
<dbReference type="GO" id="GO:0032993">
    <property type="term" value="C:protein-DNA complex"/>
    <property type="evidence" value="ECO:0007669"/>
    <property type="project" value="TreeGrafter"/>
</dbReference>
<evidence type="ECO:0000256" key="3">
    <source>
        <dbReference type="ARBA" id="ARBA00023012"/>
    </source>
</evidence>
<feature type="domain" description="Response regulatory" evidence="10">
    <location>
        <begin position="3"/>
        <end position="116"/>
    </location>
</feature>
<evidence type="ECO:0000256" key="2">
    <source>
        <dbReference type="ARBA" id="ARBA00022553"/>
    </source>
</evidence>
<dbReference type="SMART" id="SM00862">
    <property type="entry name" value="Trans_reg_C"/>
    <property type="match status" value="1"/>
</dbReference>
<dbReference type="EMBL" id="JQIF01000099">
    <property type="protein sequence ID" value="KGJ51703.1"/>
    <property type="molecule type" value="Genomic_DNA"/>
</dbReference>
<sequence length="227" mass="26386">MIDILVVEDNDELRDVLERFLLHEGYQTRCVQRGDDALTLLQQEKVRLLLVDIMLPDMDGFRICTEARQSSNLPIIIMSARTQTSDQLLGYELGADDYVEKPFAMAVMLAKIKAQLRRGYEMQEERNVLKDDDLLVDIERRNVTLKGKQLALSVKEFELLVLLLRKKHTTLRKDYIFSSIWTDASESELSTLTTHVNTLREKIETDPRHPKRLITVWGVGYRYEGME</sequence>
<proteinExistence type="predicted"/>
<dbReference type="InterPro" id="IPR039420">
    <property type="entry name" value="WalR-like"/>
</dbReference>
<name>A0A099I487_CLOIN</name>
<dbReference type="GO" id="GO:0000976">
    <property type="term" value="F:transcription cis-regulatory region binding"/>
    <property type="evidence" value="ECO:0007669"/>
    <property type="project" value="TreeGrafter"/>
</dbReference>
<dbReference type="CDD" id="cd17574">
    <property type="entry name" value="REC_OmpR"/>
    <property type="match status" value="1"/>
</dbReference>
<dbReference type="PANTHER" id="PTHR48111:SF1">
    <property type="entry name" value="TWO-COMPONENT RESPONSE REGULATOR ORR33"/>
    <property type="match status" value="1"/>
</dbReference>
<dbReference type="PANTHER" id="PTHR48111">
    <property type="entry name" value="REGULATOR OF RPOS"/>
    <property type="match status" value="1"/>
</dbReference>
<evidence type="ECO:0000259" key="10">
    <source>
        <dbReference type="PROSITE" id="PS50110"/>
    </source>
</evidence>
<protein>
    <recommendedName>
        <fullName evidence="1">Stage 0 sporulation protein A homolog</fullName>
    </recommendedName>
</protein>
<dbReference type="Gene3D" id="6.10.250.690">
    <property type="match status" value="1"/>
</dbReference>
<feature type="domain" description="OmpR/PhoB-type" evidence="11">
    <location>
        <begin position="126"/>
        <end position="225"/>
    </location>
</feature>
<evidence type="ECO:0000256" key="8">
    <source>
        <dbReference type="PROSITE-ProRule" id="PRU00169"/>
    </source>
</evidence>